<keyword evidence="2" id="KW-1185">Reference proteome</keyword>
<sequence length="271" mass="29982">MPAGAPHPYDLVVLFGDSLTQHSWDVDRRGWSAQLARSYARIMDVVNRGYGGFNTRWGRVILPRVLPPYALAEGSSGRAPKLQLFVLFFGANDAAYPSSKLHVPLEEFKDNLRAIVDVVRSPESELHSPHARFLMVTPPAFGEKRYLSFADPATGRRTALDRDNAGAKTYAAAVCDVAAQLQIPCVDLWTAMEAAIEARREQGQVSEFDGYDEFLWDGLHLSDSGNELLFGLVRDAIKDNYPDIAPDALPFVIPGFKDFADADELAQILDK</sequence>
<evidence type="ECO:0000313" key="2">
    <source>
        <dbReference type="Proteomes" id="UP001140087"/>
    </source>
</evidence>
<accession>A0ACC1LBU1</accession>
<organism evidence="1 2">
    <name type="scientific">Coemansia helicoidea</name>
    <dbReference type="NCBI Taxonomy" id="1286919"/>
    <lineage>
        <taxon>Eukaryota</taxon>
        <taxon>Fungi</taxon>
        <taxon>Fungi incertae sedis</taxon>
        <taxon>Zoopagomycota</taxon>
        <taxon>Kickxellomycotina</taxon>
        <taxon>Kickxellomycetes</taxon>
        <taxon>Kickxellales</taxon>
        <taxon>Kickxellaceae</taxon>
        <taxon>Coemansia</taxon>
    </lineage>
</organism>
<proteinExistence type="predicted"/>
<dbReference type="EMBL" id="JANBUN010000300">
    <property type="protein sequence ID" value="KAJ2804925.1"/>
    <property type="molecule type" value="Genomic_DNA"/>
</dbReference>
<dbReference type="Proteomes" id="UP001140087">
    <property type="component" value="Unassembled WGS sequence"/>
</dbReference>
<name>A0ACC1LBU1_9FUNG</name>
<evidence type="ECO:0000313" key="1">
    <source>
        <dbReference type="EMBL" id="KAJ2804925.1"/>
    </source>
</evidence>
<comment type="caution">
    <text evidence="1">The sequence shown here is derived from an EMBL/GenBank/DDBJ whole genome shotgun (WGS) entry which is preliminary data.</text>
</comment>
<gene>
    <name evidence="1" type="primary">IAH1_4</name>
    <name evidence="1" type="ORF">H4R21_001452</name>
</gene>
<protein>
    <submittedName>
        <fullName evidence="1">Isoamyl acetate-hydrolyzing esterase</fullName>
    </submittedName>
</protein>
<reference evidence="1" key="1">
    <citation type="submission" date="2022-07" db="EMBL/GenBank/DDBJ databases">
        <title>Phylogenomic reconstructions and comparative analyses of Kickxellomycotina fungi.</title>
        <authorList>
            <person name="Reynolds N.K."/>
            <person name="Stajich J.E."/>
            <person name="Barry K."/>
            <person name="Grigoriev I.V."/>
            <person name="Crous P."/>
            <person name="Smith M.E."/>
        </authorList>
    </citation>
    <scope>NUCLEOTIDE SEQUENCE</scope>
    <source>
        <strain evidence="1">BCRC 34780</strain>
    </source>
</reference>